<evidence type="ECO:0000313" key="3">
    <source>
        <dbReference type="Proteomes" id="UP000479000"/>
    </source>
</evidence>
<sequence>MLCLKKVYTEELIQLAILLSILRADYNTDLVPEIPVIGIGDGDSWDFGRSLIRRDTSVHPKNPDAMILRDQELFAELHNLGRYSSRVVGSSLWQDVTAYVGLTNPLPTTSATTALPIDLGDPDPNGHQWDTPVHLKDDALSPERFIRVMAQKLTSPHSAYSLPPAFKRPNAATNQLSRLLPVLSSDDYEVVDGFKVDSFPISGRPIYAVEYDAIIDDNHSQQLAIIQIIDFPNRFLFAYDFSPLRKFDGNFRTYPSHVVGRFDYRFHSRNTRRSGMGPHKERLGWGARRPQ</sequence>
<accession>A0A6H5H041</accession>
<protein>
    <submittedName>
        <fullName evidence="2">Uncharacterized protein</fullName>
    </submittedName>
</protein>
<organism evidence="2 3">
    <name type="scientific">Nesidiocoris tenuis</name>
    <dbReference type="NCBI Taxonomy" id="355587"/>
    <lineage>
        <taxon>Eukaryota</taxon>
        <taxon>Metazoa</taxon>
        <taxon>Ecdysozoa</taxon>
        <taxon>Arthropoda</taxon>
        <taxon>Hexapoda</taxon>
        <taxon>Insecta</taxon>
        <taxon>Pterygota</taxon>
        <taxon>Neoptera</taxon>
        <taxon>Paraneoptera</taxon>
        <taxon>Hemiptera</taxon>
        <taxon>Heteroptera</taxon>
        <taxon>Panheteroptera</taxon>
        <taxon>Cimicomorpha</taxon>
        <taxon>Miridae</taxon>
        <taxon>Dicyphina</taxon>
        <taxon>Nesidiocoris</taxon>
    </lineage>
</organism>
<feature type="region of interest" description="Disordered" evidence="1">
    <location>
        <begin position="271"/>
        <end position="291"/>
    </location>
</feature>
<dbReference type="AlphaFoldDB" id="A0A6H5H041"/>
<evidence type="ECO:0000256" key="1">
    <source>
        <dbReference type="SAM" id="MobiDB-lite"/>
    </source>
</evidence>
<keyword evidence="3" id="KW-1185">Reference proteome</keyword>
<dbReference type="OrthoDB" id="6624092at2759"/>
<evidence type="ECO:0000313" key="2">
    <source>
        <dbReference type="EMBL" id="CAB0009445.1"/>
    </source>
</evidence>
<dbReference type="EMBL" id="CADCXU010021810">
    <property type="protein sequence ID" value="CAB0009445.1"/>
    <property type="molecule type" value="Genomic_DNA"/>
</dbReference>
<dbReference type="Proteomes" id="UP000479000">
    <property type="component" value="Unassembled WGS sequence"/>
</dbReference>
<name>A0A6H5H041_9HEMI</name>
<proteinExistence type="predicted"/>
<gene>
    <name evidence="2" type="ORF">NTEN_LOCUS14589</name>
</gene>
<reference evidence="2 3" key="1">
    <citation type="submission" date="2020-02" db="EMBL/GenBank/DDBJ databases">
        <authorList>
            <person name="Ferguson B K."/>
        </authorList>
    </citation>
    <scope>NUCLEOTIDE SEQUENCE [LARGE SCALE GENOMIC DNA]</scope>
</reference>